<accession>A0A1I1L9G6</accession>
<evidence type="ECO:0000313" key="2">
    <source>
        <dbReference type="Proteomes" id="UP000199514"/>
    </source>
</evidence>
<name>A0A1I1L9G6_9BACT</name>
<protein>
    <submittedName>
        <fullName evidence="1">Uncharacterized protein</fullName>
    </submittedName>
</protein>
<keyword evidence="2" id="KW-1185">Reference proteome</keyword>
<gene>
    <name evidence="1" type="ORF">SAMN05421780_10819</name>
</gene>
<dbReference type="Proteomes" id="UP000199514">
    <property type="component" value="Unassembled WGS sequence"/>
</dbReference>
<dbReference type="EMBL" id="FOLE01000008">
    <property type="protein sequence ID" value="SFC67043.1"/>
    <property type="molecule type" value="Genomic_DNA"/>
</dbReference>
<dbReference type="AlphaFoldDB" id="A0A1I1L9G6"/>
<organism evidence="1 2">
    <name type="scientific">Flexibacter flexilis DSM 6793</name>
    <dbReference type="NCBI Taxonomy" id="927664"/>
    <lineage>
        <taxon>Bacteria</taxon>
        <taxon>Pseudomonadati</taxon>
        <taxon>Bacteroidota</taxon>
        <taxon>Cytophagia</taxon>
        <taxon>Cytophagales</taxon>
        <taxon>Flexibacteraceae</taxon>
        <taxon>Flexibacter</taxon>
    </lineage>
</organism>
<evidence type="ECO:0000313" key="1">
    <source>
        <dbReference type="EMBL" id="SFC67043.1"/>
    </source>
</evidence>
<dbReference type="STRING" id="927664.SAMN05421780_10819"/>
<proteinExistence type="predicted"/>
<reference evidence="1 2" key="1">
    <citation type="submission" date="2016-10" db="EMBL/GenBank/DDBJ databases">
        <authorList>
            <person name="de Groot N.N."/>
        </authorList>
    </citation>
    <scope>NUCLEOTIDE SEQUENCE [LARGE SCALE GENOMIC DNA]</scope>
    <source>
        <strain evidence="1 2">DSM 6793</strain>
    </source>
</reference>
<sequence>MPRLRRSFVQKTYYYQDPKPKGFVMQYGKSVRIEIFVAKGI</sequence>